<evidence type="ECO:0000313" key="8">
    <source>
        <dbReference type="Proteomes" id="UP000017831"/>
    </source>
</evidence>
<dbReference type="InterPro" id="IPR058240">
    <property type="entry name" value="rSAM_sf"/>
</dbReference>
<evidence type="ECO:0000256" key="1">
    <source>
        <dbReference type="ARBA" id="ARBA00001966"/>
    </source>
</evidence>
<dbReference type="SFLD" id="SFLDG01067">
    <property type="entry name" value="SPASM/twitch_domain_containing"/>
    <property type="match status" value="1"/>
</dbReference>
<reference evidence="7 8" key="1">
    <citation type="submission" date="2013-04" db="EMBL/GenBank/DDBJ databases">
        <title>The Genome Sequence of Bacteroides massiliensis DSM 17679.</title>
        <authorList>
            <consortium name="The Broad Institute Genomics Platform"/>
            <person name="Earl A."/>
            <person name="Ward D."/>
            <person name="Feldgarden M."/>
            <person name="Gevers D."/>
            <person name="Martens E."/>
            <person name="Fenner L."/>
            <person name="Roux V."/>
            <person name="Mallet M.N."/>
            <person name="Raoult D."/>
            <person name="Walker B."/>
            <person name="Young S."/>
            <person name="Zeng Q."/>
            <person name="Gargeya S."/>
            <person name="Fitzgerald M."/>
            <person name="Haas B."/>
            <person name="Abouelleil A."/>
            <person name="Allen A.W."/>
            <person name="Alvarado L."/>
            <person name="Arachchi H.M."/>
            <person name="Berlin A.M."/>
            <person name="Chapman S.B."/>
            <person name="Gainer-Dewar J."/>
            <person name="Goldberg J."/>
            <person name="Griggs A."/>
            <person name="Gujja S."/>
            <person name="Hansen M."/>
            <person name="Howarth C."/>
            <person name="Imamovic A."/>
            <person name="Ireland A."/>
            <person name="Larimer J."/>
            <person name="McCowan C."/>
            <person name="Murphy C."/>
            <person name="Pearson M."/>
            <person name="Poon T.W."/>
            <person name="Priest M."/>
            <person name="Roberts A."/>
            <person name="Saif S."/>
            <person name="Shea T."/>
            <person name="Sisk P."/>
            <person name="Sykes S."/>
            <person name="Wortman J."/>
            <person name="Nusbaum C."/>
            <person name="Birren B."/>
        </authorList>
    </citation>
    <scope>NUCLEOTIDE SEQUENCE [LARGE SCALE GENOMIC DNA]</scope>
    <source>
        <strain evidence="8">B84634 / Timone 84634 / DSM 17679 / JCM 13223</strain>
    </source>
</reference>
<keyword evidence="8" id="KW-1185">Reference proteome</keyword>
<dbReference type="NCBIfam" id="TIGR04085">
    <property type="entry name" value="rSAM_more_4Fe4S"/>
    <property type="match status" value="1"/>
</dbReference>
<dbReference type="SFLD" id="SFLDG01386">
    <property type="entry name" value="main_SPASM_domain-containing"/>
    <property type="match status" value="1"/>
</dbReference>
<dbReference type="Pfam" id="PF05402">
    <property type="entry name" value="PqqD"/>
    <property type="match status" value="1"/>
</dbReference>
<dbReference type="STRING" id="1121098.HMPREF1534_02878"/>
<organism evidence="7 8">
    <name type="scientific">Phocaeicola massiliensis B84634 = Timone 84634 = DSM 17679 = JCM 13223</name>
    <dbReference type="NCBI Taxonomy" id="1121098"/>
    <lineage>
        <taxon>Bacteria</taxon>
        <taxon>Pseudomonadati</taxon>
        <taxon>Bacteroidota</taxon>
        <taxon>Bacteroidia</taxon>
        <taxon>Bacteroidales</taxon>
        <taxon>Bacteroidaceae</taxon>
        <taxon>Phocaeicola</taxon>
    </lineage>
</organism>
<dbReference type="Gene3D" id="3.20.20.70">
    <property type="entry name" value="Aldolase class I"/>
    <property type="match status" value="1"/>
</dbReference>
<name>U6RBN1_9BACT</name>
<dbReference type="GO" id="GO:0003824">
    <property type="term" value="F:catalytic activity"/>
    <property type="evidence" value="ECO:0007669"/>
    <property type="project" value="InterPro"/>
</dbReference>
<dbReference type="InterPro" id="IPR023885">
    <property type="entry name" value="4Fe4S-binding_SPASM_dom"/>
</dbReference>
<evidence type="ECO:0000256" key="4">
    <source>
        <dbReference type="ARBA" id="ARBA00023004"/>
    </source>
</evidence>
<feature type="domain" description="Radical SAM core" evidence="6">
    <location>
        <begin position="114"/>
        <end position="353"/>
    </location>
</feature>
<evidence type="ECO:0000256" key="2">
    <source>
        <dbReference type="ARBA" id="ARBA00022691"/>
    </source>
</evidence>
<dbReference type="SUPFAM" id="SSF102114">
    <property type="entry name" value="Radical SAM enzymes"/>
    <property type="match status" value="1"/>
</dbReference>
<dbReference type="InterPro" id="IPR050377">
    <property type="entry name" value="Radical_SAM_PqqE_MftC-like"/>
</dbReference>
<keyword evidence="5" id="KW-0411">Iron-sulfur</keyword>
<dbReference type="InterPro" id="IPR008792">
    <property type="entry name" value="PQQD"/>
</dbReference>
<proteinExistence type="predicted"/>
<evidence type="ECO:0000313" key="7">
    <source>
        <dbReference type="EMBL" id="EOA53492.1"/>
    </source>
</evidence>
<dbReference type="eggNOG" id="COG0535">
    <property type="taxonomic scope" value="Bacteria"/>
</dbReference>
<dbReference type="SFLD" id="SFLDS00029">
    <property type="entry name" value="Radical_SAM"/>
    <property type="match status" value="1"/>
</dbReference>
<comment type="cofactor">
    <cofactor evidence="1">
        <name>[4Fe-4S] cluster</name>
        <dbReference type="ChEBI" id="CHEBI:49883"/>
    </cofactor>
</comment>
<accession>U6RBN1</accession>
<dbReference type="InterPro" id="IPR013785">
    <property type="entry name" value="Aldolase_TIM"/>
</dbReference>
<dbReference type="GO" id="GO:0046872">
    <property type="term" value="F:metal ion binding"/>
    <property type="evidence" value="ECO:0007669"/>
    <property type="project" value="UniProtKB-KW"/>
</dbReference>
<keyword evidence="3" id="KW-0479">Metal-binding</keyword>
<dbReference type="EMBL" id="AQHY01000033">
    <property type="protein sequence ID" value="EOA53492.1"/>
    <property type="molecule type" value="Genomic_DNA"/>
</dbReference>
<comment type="caution">
    <text evidence="7">The sequence shown here is derived from an EMBL/GenBank/DDBJ whole genome shotgun (WGS) entry which is preliminary data.</text>
</comment>
<dbReference type="GO" id="GO:0051536">
    <property type="term" value="F:iron-sulfur cluster binding"/>
    <property type="evidence" value="ECO:0007669"/>
    <property type="project" value="UniProtKB-KW"/>
</dbReference>
<evidence type="ECO:0000256" key="5">
    <source>
        <dbReference type="ARBA" id="ARBA00023014"/>
    </source>
</evidence>
<evidence type="ECO:0000256" key="3">
    <source>
        <dbReference type="ARBA" id="ARBA00022723"/>
    </source>
</evidence>
<dbReference type="HOGENOM" id="CLU_009273_4_2_10"/>
<keyword evidence="4" id="KW-0408">Iron</keyword>
<dbReference type="CDD" id="cd21109">
    <property type="entry name" value="SPASM"/>
    <property type="match status" value="1"/>
</dbReference>
<gene>
    <name evidence="7" type="ORF">HMPREF1534_02878</name>
</gene>
<sequence>MTRKDRLYNETGADFLRMISREAKEVDEIIEHLSQIYDDSVTKEKLRNDFLKFILDLEKHLFLITGLTAVECDSKDIEFSYSLGNMKNKVSDFTQVTEDEVPETTQDYILAADKKKPHLKSIQFELTSRCNERCIHCYIPNAKKNNGSDMTYEQACHIIDQFSDMGGLHVTLSGGEVFLHKDIIRILQYCRKKDLQICILSNLVALKDVQIPFIKAANVSYIQASLYSMNPEIHDKITTLKGSHKKTREAIEKLVAADIPVQISCPLMKANKDGYKEILKYAHSLQIKAFTDYIMMAEADFNTKNLQNRLSIKETEQVIRDIIEFDIDYSEWVKKQRPYLENLDIEKYAKQPLCGVGLNSFCIAENGDIYPCPGWQSMIIGNVNQQPLKQIWNESEAFSKLRNITHGDFPQCLKCEARNYCSMCIQRNFNENNGDMFKISKHFCEVAFLTKRLHKEYKERFQ</sequence>
<evidence type="ECO:0000259" key="6">
    <source>
        <dbReference type="PROSITE" id="PS51918"/>
    </source>
</evidence>
<dbReference type="PANTHER" id="PTHR11228:SF7">
    <property type="entry name" value="PQQA PEPTIDE CYCLASE"/>
    <property type="match status" value="1"/>
</dbReference>
<dbReference type="PROSITE" id="PS51918">
    <property type="entry name" value="RADICAL_SAM"/>
    <property type="match status" value="1"/>
</dbReference>
<dbReference type="PATRIC" id="fig|1121098.3.peg.2917"/>
<dbReference type="Proteomes" id="UP000017831">
    <property type="component" value="Unassembled WGS sequence"/>
</dbReference>
<dbReference type="CDD" id="cd01335">
    <property type="entry name" value="Radical_SAM"/>
    <property type="match status" value="1"/>
</dbReference>
<keyword evidence="2" id="KW-0949">S-adenosyl-L-methionine</keyword>
<dbReference type="InterPro" id="IPR007197">
    <property type="entry name" value="rSAM"/>
</dbReference>
<dbReference type="AlphaFoldDB" id="U6RBN1"/>
<protein>
    <submittedName>
        <fullName evidence="7">Radical SAM additional 4Fe4S-binding SPASM domain-containing protein</fullName>
    </submittedName>
</protein>
<dbReference type="Pfam" id="PF13186">
    <property type="entry name" value="SPASM"/>
    <property type="match status" value="1"/>
</dbReference>
<dbReference type="Pfam" id="PF04055">
    <property type="entry name" value="Radical_SAM"/>
    <property type="match status" value="1"/>
</dbReference>
<dbReference type="PANTHER" id="PTHR11228">
    <property type="entry name" value="RADICAL SAM DOMAIN PROTEIN"/>
    <property type="match status" value="1"/>
</dbReference>